<dbReference type="GO" id="GO:0000963">
    <property type="term" value="P:mitochondrial RNA processing"/>
    <property type="evidence" value="ECO:0007669"/>
    <property type="project" value="TreeGrafter"/>
</dbReference>
<dbReference type="GO" id="GO:0044528">
    <property type="term" value="P:regulation of mitochondrial mRNA stability"/>
    <property type="evidence" value="ECO:0007669"/>
    <property type="project" value="TreeGrafter"/>
</dbReference>
<keyword evidence="2" id="KW-1185">Reference proteome</keyword>
<dbReference type="InterPro" id="IPR050870">
    <property type="entry name" value="FAST_kinase"/>
</dbReference>
<dbReference type="KEGG" id="mng:MNEG_13206"/>
<dbReference type="RefSeq" id="XP_013893776.1">
    <property type="nucleotide sequence ID" value="XM_014038322.1"/>
</dbReference>
<dbReference type="STRING" id="145388.A0A0D2LZG3"/>
<evidence type="ECO:0000313" key="2">
    <source>
        <dbReference type="Proteomes" id="UP000054498"/>
    </source>
</evidence>
<dbReference type="Proteomes" id="UP000054498">
    <property type="component" value="Unassembled WGS sequence"/>
</dbReference>
<dbReference type="GO" id="GO:0005759">
    <property type="term" value="C:mitochondrial matrix"/>
    <property type="evidence" value="ECO:0007669"/>
    <property type="project" value="TreeGrafter"/>
</dbReference>
<dbReference type="GeneID" id="25730645"/>
<reference evidence="1 2" key="1">
    <citation type="journal article" date="2013" name="BMC Genomics">
        <title>Reconstruction of the lipid metabolism for the microalga Monoraphidium neglectum from its genome sequence reveals characteristics suitable for biofuel production.</title>
        <authorList>
            <person name="Bogen C."/>
            <person name="Al-Dilaimi A."/>
            <person name="Albersmeier A."/>
            <person name="Wichmann J."/>
            <person name="Grundmann M."/>
            <person name="Rupp O."/>
            <person name="Lauersen K.J."/>
            <person name="Blifernez-Klassen O."/>
            <person name="Kalinowski J."/>
            <person name="Goesmann A."/>
            <person name="Mussgnug J.H."/>
            <person name="Kruse O."/>
        </authorList>
    </citation>
    <scope>NUCLEOTIDE SEQUENCE [LARGE SCALE GENOMIC DNA]</scope>
    <source>
        <strain evidence="1 2">SAG 48.87</strain>
    </source>
</reference>
<dbReference type="EMBL" id="KK103907">
    <property type="protein sequence ID" value="KIY94756.1"/>
    <property type="molecule type" value="Genomic_DNA"/>
</dbReference>
<dbReference type="GO" id="GO:0003723">
    <property type="term" value="F:RNA binding"/>
    <property type="evidence" value="ECO:0007669"/>
    <property type="project" value="TreeGrafter"/>
</dbReference>
<proteinExistence type="predicted"/>
<sequence length="418" mass="41233">MLTGGFSASGAAAAQPLAATAVEGDLEGVLRGIDAAVSAENAGPKDVADAALSLALLQARGDRRLWGKIFEKAGALKGGFDAASLTAFLWAATTANVGHFKTAFDLAAPATKLLGSFTPAQLATVVEALGKAGVNDPDFFKGVSDRLTKGAADFSASELAKLLWGGAAAGAADSTYAKAAAGALVSKIGGASAKDAAQAAWALAKLGRVDKPVLDALGKALGAKLGAGDAPADAAAAVWAFATLNYKLDAQALTKATAAIKAGAAELSTEQAIHAAWGLALLGSADKDALSALLTAAGGAIAAAPDSVSVQAAAALCEAQTLILDRLGAQGPKVSDQVYAYTQGLYTLVADAAKARRPAAAAAFRAAVATAAARAGGARYKPEIAAAVAALPRKTPDGLPVEFGLDLGSDLKVGADLC</sequence>
<dbReference type="AlphaFoldDB" id="A0A0D2LZG3"/>
<dbReference type="OrthoDB" id="537000at2759"/>
<dbReference type="PANTHER" id="PTHR21228:SF40">
    <property type="entry name" value="LD45607P"/>
    <property type="match status" value="1"/>
</dbReference>
<name>A0A0D2LZG3_9CHLO</name>
<accession>A0A0D2LZG3</accession>
<dbReference type="GO" id="GO:0035770">
    <property type="term" value="C:ribonucleoprotein granule"/>
    <property type="evidence" value="ECO:0007669"/>
    <property type="project" value="TreeGrafter"/>
</dbReference>
<dbReference type="PANTHER" id="PTHR21228">
    <property type="entry name" value="FAST LEU-RICH DOMAIN-CONTAINING"/>
    <property type="match status" value="1"/>
</dbReference>
<organism evidence="1 2">
    <name type="scientific">Monoraphidium neglectum</name>
    <dbReference type="NCBI Taxonomy" id="145388"/>
    <lineage>
        <taxon>Eukaryota</taxon>
        <taxon>Viridiplantae</taxon>
        <taxon>Chlorophyta</taxon>
        <taxon>core chlorophytes</taxon>
        <taxon>Chlorophyceae</taxon>
        <taxon>CS clade</taxon>
        <taxon>Sphaeropleales</taxon>
        <taxon>Selenastraceae</taxon>
        <taxon>Monoraphidium</taxon>
    </lineage>
</organism>
<gene>
    <name evidence="1" type="ORF">MNEG_13206</name>
</gene>
<evidence type="ECO:0000313" key="1">
    <source>
        <dbReference type="EMBL" id="KIY94756.1"/>
    </source>
</evidence>
<protein>
    <submittedName>
        <fullName evidence="1">Uncharacterized protein</fullName>
    </submittedName>
</protein>